<protein>
    <submittedName>
        <fullName evidence="1">Uncharacterized protein</fullName>
    </submittedName>
</protein>
<dbReference type="VEuPathDB" id="TrichDB:TVAGG3_0350350"/>
<evidence type="ECO:0000313" key="1">
    <source>
        <dbReference type="EMBL" id="EAY07931.1"/>
    </source>
</evidence>
<accession>A2EHF3</accession>
<keyword evidence="2" id="KW-1185">Reference proteome</keyword>
<name>A2EHF3_TRIV3</name>
<evidence type="ECO:0000313" key="2">
    <source>
        <dbReference type="Proteomes" id="UP000001542"/>
    </source>
</evidence>
<reference evidence="1" key="2">
    <citation type="journal article" date="2007" name="Science">
        <title>Draft genome sequence of the sexually transmitted pathogen Trichomonas vaginalis.</title>
        <authorList>
            <person name="Carlton J.M."/>
            <person name="Hirt R.P."/>
            <person name="Silva J.C."/>
            <person name="Delcher A.L."/>
            <person name="Schatz M."/>
            <person name="Zhao Q."/>
            <person name="Wortman J.R."/>
            <person name="Bidwell S.L."/>
            <person name="Alsmark U.C.M."/>
            <person name="Besteiro S."/>
            <person name="Sicheritz-Ponten T."/>
            <person name="Noel C.J."/>
            <person name="Dacks J.B."/>
            <person name="Foster P.G."/>
            <person name="Simillion C."/>
            <person name="Van de Peer Y."/>
            <person name="Miranda-Saavedra D."/>
            <person name="Barton G.J."/>
            <person name="Westrop G.D."/>
            <person name="Mueller S."/>
            <person name="Dessi D."/>
            <person name="Fiori P.L."/>
            <person name="Ren Q."/>
            <person name="Paulsen I."/>
            <person name="Zhang H."/>
            <person name="Bastida-Corcuera F.D."/>
            <person name="Simoes-Barbosa A."/>
            <person name="Brown M.T."/>
            <person name="Hayes R.D."/>
            <person name="Mukherjee M."/>
            <person name="Okumura C.Y."/>
            <person name="Schneider R."/>
            <person name="Smith A.J."/>
            <person name="Vanacova S."/>
            <person name="Villalvazo M."/>
            <person name="Haas B.J."/>
            <person name="Pertea M."/>
            <person name="Feldblyum T.V."/>
            <person name="Utterback T.R."/>
            <person name="Shu C.L."/>
            <person name="Osoegawa K."/>
            <person name="de Jong P.J."/>
            <person name="Hrdy I."/>
            <person name="Horvathova L."/>
            <person name="Zubacova Z."/>
            <person name="Dolezal P."/>
            <person name="Malik S.B."/>
            <person name="Logsdon J.M. Jr."/>
            <person name="Henze K."/>
            <person name="Gupta A."/>
            <person name="Wang C.C."/>
            <person name="Dunne R.L."/>
            <person name="Upcroft J.A."/>
            <person name="Upcroft P."/>
            <person name="White O."/>
            <person name="Salzberg S.L."/>
            <person name="Tang P."/>
            <person name="Chiu C.-H."/>
            <person name="Lee Y.-S."/>
            <person name="Embley T.M."/>
            <person name="Coombs G.H."/>
            <person name="Mottram J.C."/>
            <person name="Tachezy J."/>
            <person name="Fraser-Liggett C.M."/>
            <person name="Johnson P.J."/>
        </authorList>
    </citation>
    <scope>NUCLEOTIDE SEQUENCE [LARGE SCALE GENOMIC DNA]</scope>
    <source>
        <strain evidence="1">G3</strain>
    </source>
</reference>
<sequence length="54" mass="6225">MYNAKKLIDANDIDKTSYLLDNNIFVEPYLLDVLLLGEEQMRKNPCIAVHSLQT</sequence>
<dbReference type="InParanoid" id="A2EHF3"/>
<dbReference type="KEGG" id="tva:75650896"/>
<organism evidence="1 2">
    <name type="scientific">Trichomonas vaginalis (strain ATCC PRA-98 / G3)</name>
    <dbReference type="NCBI Taxonomy" id="412133"/>
    <lineage>
        <taxon>Eukaryota</taxon>
        <taxon>Metamonada</taxon>
        <taxon>Parabasalia</taxon>
        <taxon>Trichomonadida</taxon>
        <taxon>Trichomonadidae</taxon>
        <taxon>Trichomonas</taxon>
    </lineage>
</organism>
<proteinExistence type="predicted"/>
<gene>
    <name evidence="1" type="ORF">TVAG_064790</name>
</gene>
<dbReference type="RefSeq" id="XP_001320154.1">
    <property type="nucleotide sequence ID" value="XM_001320119.1"/>
</dbReference>
<dbReference type="EMBL" id="DS113389">
    <property type="protein sequence ID" value="EAY07931.1"/>
    <property type="molecule type" value="Genomic_DNA"/>
</dbReference>
<reference evidence="1" key="1">
    <citation type="submission" date="2006-10" db="EMBL/GenBank/DDBJ databases">
        <authorList>
            <person name="Amadeo P."/>
            <person name="Zhao Q."/>
            <person name="Wortman J."/>
            <person name="Fraser-Liggett C."/>
            <person name="Carlton J."/>
        </authorList>
    </citation>
    <scope>NUCLEOTIDE SEQUENCE</scope>
    <source>
        <strain evidence="1">G3</strain>
    </source>
</reference>
<dbReference type="Proteomes" id="UP000001542">
    <property type="component" value="Unassembled WGS sequence"/>
</dbReference>
<dbReference type="AlphaFoldDB" id="A2EHF3"/>
<dbReference type="VEuPathDB" id="TrichDB:TVAG_064790"/>